<dbReference type="Gene3D" id="2.60.120.620">
    <property type="entry name" value="q2cbj1_9rhob like domain"/>
    <property type="match status" value="1"/>
</dbReference>
<dbReference type="InterPro" id="IPR018724">
    <property type="entry name" value="2OG-Fe_dioxygenase"/>
</dbReference>
<dbReference type="AlphaFoldDB" id="A0A178K1L1"/>
<gene>
    <name evidence="1" type="ORF">A3K86_19820</name>
</gene>
<dbReference type="Pfam" id="PF10014">
    <property type="entry name" value="2OG-Fe_Oxy_2"/>
    <property type="match status" value="1"/>
</dbReference>
<accession>A0A178K1L1</accession>
<dbReference type="RefSeq" id="WP_068335532.1">
    <property type="nucleotide sequence ID" value="NZ_LVHF01000033.1"/>
</dbReference>
<proteinExistence type="predicted"/>
<comment type="caution">
    <text evidence="1">The sequence shown here is derived from an EMBL/GenBank/DDBJ whole genome shotgun (WGS) entry which is preliminary data.</text>
</comment>
<evidence type="ECO:0000313" key="2">
    <source>
        <dbReference type="Proteomes" id="UP000078503"/>
    </source>
</evidence>
<dbReference type="STRING" id="858640.A3K86_19820"/>
<organism evidence="1 2">
    <name type="scientific">Photobacterium jeanii</name>
    <dbReference type="NCBI Taxonomy" id="858640"/>
    <lineage>
        <taxon>Bacteria</taxon>
        <taxon>Pseudomonadati</taxon>
        <taxon>Pseudomonadota</taxon>
        <taxon>Gammaproteobacteria</taxon>
        <taxon>Vibrionales</taxon>
        <taxon>Vibrionaceae</taxon>
        <taxon>Photobacterium</taxon>
    </lineage>
</organism>
<dbReference type="EMBL" id="LVHF01000033">
    <property type="protein sequence ID" value="OAN11208.1"/>
    <property type="molecule type" value="Genomic_DNA"/>
</dbReference>
<keyword evidence="2" id="KW-1185">Reference proteome</keyword>
<evidence type="ECO:0000313" key="1">
    <source>
        <dbReference type="EMBL" id="OAN11208.1"/>
    </source>
</evidence>
<protein>
    <submittedName>
        <fullName evidence="1">Agglutination protein</fullName>
    </submittedName>
</protein>
<reference evidence="1 2" key="1">
    <citation type="submission" date="2016-03" db="EMBL/GenBank/DDBJ databases">
        <title>Photobacterium proteolyticum sp. nov. a protease producing bacterium isolated from ocean sediments of Laizhou Bay.</title>
        <authorList>
            <person name="Li Y."/>
        </authorList>
    </citation>
    <scope>NUCLEOTIDE SEQUENCE [LARGE SCALE GENOMIC DNA]</scope>
    <source>
        <strain evidence="1 2">R-40508</strain>
    </source>
</reference>
<dbReference type="OrthoDB" id="6681382at2"/>
<dbReference type="GO" id="GO:0051213">
    <property type="term" value="F:dioxygenase activity"/>
    <property type="evidence" value="ECO:0007669"/>
    <property type="project" value="InterPro"/>
</dbReference>
<name>A0A178K1L1_9GAMM</name>
<sequence>MHATLEPTLQLTQLSGQAVNDLSPSFHHLPKTTHADGQYRLRRYSIVKVSEQGVEHLPARAFMQSDDINHFQGNVSRHFEVIEDAVLQSKGMFEMCQLFKQANQLMDDDEIEIHQIRIATSEQETQVAPEGVHQDGFQHIAVIGIERHNIEGGDFMVYREHDEPPFLSMELQQGDVAMLADDQLWHNARPIKAVKQSHLGYMDVFVMTAKGAL</sequence>
<dbReference type="Proteomes" id="UP000078503">
    <property type="component" value="Unassembled WGS sequence"/>
</dbReference>